<keyword evidence="2" id="KW-1185">Reference proteome</keyword>
<proteinExistence type="predicted"/>
<evidence type="ECO:0000313" key="1">
    <source>
        <dbReference type="EMBL" id="GAA0734399.1"/>
    </source>
</evidence>
<protein>
    <submittedName>
        <fullName evidence="1">Uncharacterized protein</fullName>
    </submittedName>
</protein>
<organism evidence="1 2">
    <name type="scientific">Aquimarina litoralis</name>
    <dbReference type="NCBI Taxonomy" id="584605"/>
    <lineage>
        <taxon>Bacteria</taxon>
        <taxon>Pseudomonadati</taxon>
        <taxon>Bacteroidota</taxon>
        <taxon>Flavobacteriia</taxon>
        <taxon>Flavobacteriales</taxon>
        <taxon>Flavobacteriaceae</taxon>
        <taxon>Aquimarina</taxon>
    </lineage>
</organism>
<comment type="caution">
    <text evidence="1">The sequence shown here is derived from an EMBL/GenBank/DDBJ whole genome shotgun (WGS) entry which is preliminary data.</text>
</comment>
<sequence length="121" mass="14159">MRRKTEKQGNILPCYDTYIKRCTLFDKTTMKFKPIFEKSLKNEIRDLTKNVLNDQWKGRIASEEIESAGILDCEEIISEFLEKNEYGCAFDHLTYVVSETETDLTTDQANKIKQLDKKLNP</sequence>
<accession>A0ABN1JB04</accession>
<name>A0ABN1JB04_9FLAO</name>
<gene>
    <name evidence="1" type="ORF">GCM10009430_49340</name>
</gene>
<dbReference type="EMBL" id="BAAAGE010000014">
    <property type="protein sequence ID" value="GAA0734399.1"/>
    <property type="molecule type" value="Genomic_DNA"/>
</dbReference>
<evidence type="ECO:0000313" key="2">
    <source>
        <dbReference type="Proteomes" id="UP001501758"/>
    </source>
</evidence>
<reference evidence="1 2" key="1">
    <citation type="journal article" date="2019" name="Int. J. Syst. Evol. Microbiol.">
        <title>The Global Catalogue of Microorganisms (GCM) 10K type strain sequencing project: providing services to taxonomists for standard genome sequencing and annotation.</title>
        <authorList>
            <consortium name="The Broad Institute Genomics Platform"/>
            <consortium name="The Broad Institute Genome Sequencing Center for Infectious Disease"/>
            <person name="Wu L."/>
            <person name="Ma J."/>
        </authorList>
    </citation>
    <scope>NUCLEOTIDE SEQUENCE [LARGE SCALE GENOMIC DNA]</scope>
    <source>
        <strain evidence="1 2">JCM 15974</strain>
    </source>
</reference>
<dbReference type="RefSeq" id="WP_343914926.1">
    <property type="nucleotide sequence ID" value="NZ_BAAAGE010000014.1"/>
</dbReference>
<dbReference type="Proteomes" id="UP001501758">
    <property type="component" value="Unassembled WGS sequence"/>
</dbReference>